<organism evidence="2">
    <name type="scientific">Anguilla anguilla</name>
    <name type="common">European freshwater eel</name>
    <name type="synonym">Muraena anguilla</name>
    <dbReference type="NCBI Taxonomy" id="7936"/>
    <lineage>
        <taxon>Eukaryota</taxon>
        <taxon>Metazoa</taxon>
        <taxon>Chordata</taxon>
        <taxon>Craniata</taxon>
        <taxon>Vertebrata</taxon>
        <taxon>Euteleostomi</taxon>
        <taxon>Actinopterygii</taxon>
        <taxon>Neopterygii</taxon>
        <taxon>Teleostei</taxon>
        <taxon>Anguilliformes</taxon>
        <taxon>Anguillidae</taxon>
        <taxon>Anguilla</taxon>
    </lineage>
</organism>
<reference evidence="2" key="2">
    <citation type="journal article" date="2015" name="Fish Shellfish Immunol.">
        <title>Early steps in the European eel (Anguilla anguilla)-Vibrio vulnificus interaction in the gills: Role of the RtxA13 toxin.</title>
        <authorList>
            <person name="Callol A."/>
            <person name="Pajuelo D."/>
            <person name="Ebbesson L."/>
            <person name="Teles M."/>
            <person name="MacKenzie S."/>
            <person name="Amaro C."/>
        </authorList>
    </citation>
    <scope>NUCLEOTIDE SEQUENCE</scope>
</reference>
<accession>A0A0E9WEK5</accession>
<protein>
    <submittedName>
        <fullName evidence="2">Uncharacterized protein</fullName>
    </submittedName>
</protein>
<evidence type="ECO:0000313" key="2">
    <source>
        <dbReference type="EMBL" id="JAH88814.1"/>
    </source>
</evidence>
<keyword evidence="1" id="KW-0812">Transmembrane</keyword>
<proteinExistence type="predicted"/>
<dbReference type="EMBL" id="GBXM01019763">
    <property type="protein sequence ID" value="JAH88814.1"/>
    <property type="molecule type" value="Transcribed_RNA"/>
</dbReference>
<name>A0A0E9WEK5_ANGAN</name>
<sequence length="89" mass="10650">MNNSYESGYVWYKAFLFKTVVPACICFILSIRIWDGEFSMAQVKYSLVMTIVFLEKPSLLHPYCVKQRFFTFLPQNGINSVWWTYLSWR</sequence>
<keyword evidence="1" id="KW-1133">Transmembrane helix</keyword>
<reference evidence="2" key="1">
    <citation type="submission" date="2014-11" db="EMBL/GenBank/DDBJ databases">
        <authorList>
            <person name="Amaro Gonzalez C."/>
        </authorList>
    </citation>
    <scope>NUCLEOTIDE SEQUENCE</scope>
</reference>
<feature type="transmembrane region" description="Helical" evidence="1">
    <location>
        <begin position="15"/>
        <end position="34"/>
    </location>
</feature>
<evidence type="ECO:0000256" key="1">
    <source>
        <dbReference type="SAM" id="Phobius"/>
    </source>
</evidence>
<dbReference type="AlphaFoldDB" id="A0A0E9WEK5"/>
<keyword evidence="1" id="KW-0472">Membrane</keyword>